<dbReference type="STRING" id="47678.ERS852494_02881"/>
<gene>
    <name evidence="1" type="ORF">ERS852494_02881</name>
</gene>
<dbReference type="Proteomes" id="UP000095657">
    <property type="component" value="Unassembled WGS sequence"/>
</dbReference>
<dbReference type="EMBL" id="CZAI01000006">
    <property type="protein sequence ID" value="CUP69878.1"/>
    <property type="molecule type" value="Genomic_DNA"/>
</dbReference>
<name>A0A174QFY9_9BACE</name>
<sequence>MLHKYLLGHGKKFGEEGFDLGTEILEQGRGLKVSGAEKITDKVIEKKESNNTKESK</sequence>
<organism evidence="1 2">
    <name type="scientific">Bacteroides caccae</name>
    <dbReference type="NCBI Taxonomy" id="47678"/>
    <lineage>
        <taxon>Bacteria</taxon>
        <taxon>Pseudomonadati</taxon>
        <taxon>Bacteroidota</taxon>
        <taxon>Bacteroidia</taxon>
        <taxon>Bacteroidales</taxon>
        <taxon>Bacteroidaceae</taxon>
        <taxon>Bacteroides</taxon>
    </lineage>
</organism>
<evidence type="ECO:0000313" key="1">
    <source>
        <dbReference type="EMBL" id="CUP69878.1"/>
    </source>
</evidence>
<proteinExistence type="predicted"/>
<accession>A0A174QFY9</accession>
<dbReference type="AlphaFoldDB" id="A0A174QFY9"/>
<evidence type="ECO:0000313" key="2">
    <source>
        <dbReference type="Proteomes" id="UP000095657"/>
    </source>
</evidence>
<reference evidence="1 2" key="1">
    <citation type="submission" date="2015-09" db="EMBL/GenBank/DDBJ databases">
        <authorList>
            <consortium name="Pathogen Informatics"/>
        </authorList>
    </citation>
    <scope>NUCLEOTIDE SEQUENCE [LARGE SCALE GENOMIC DNA]</scope>
    <source>
        <strain evidence="1 2">2789STDY5834880</strain>
    </source>
</reference>
<dbReference type="RefSeq" id="WP_154673572.1">
    <property type="nucleotide sequence ID" value="NZ_CZAI01000006.1"/>
</dbReference>
<protein>
    <submittedName>
        <fullName evidence="1">Uncharacterized protein</fullName>
    </submittedName>
</protein>